<feature type="domain" description="Proline dehydrogenase" evidence="9">
    <location>
        <begin position="134"/>
        <end position="424"/>
    </location>
</feature>
<evidence type="ECO:0000259" key="8">
    <source>
        <dbReference type="Pfam" id="PF00171"/>
    </source>
</evidence>
<keyword evidence="4" id="KW-0520">NAD</keyword>
<organism evidence="10 11">
    <name type="scientific">Gulosibacter chungangensis</name>
    <dbReference type="NCBI Taxonomy" id="979746"/>
    <lineage>
        <taxon>Bacteria</taxon>
        <taxon>Bacillati</taxon>
        <taxon>Actinomycetota</taxon>
        <taxon>Actinomycetes</taxon>
        <taxon>Micrococcales</taxon>
        <taxon>Microbacteriaceae</taxon>
        <taxon>Gulosibacter</taxon>
    </lineage>
</organism>
<proteinExistence type="predicted"/>
<comment type="pathway">
    <text evidence="1">Amino-acid degradation; L-proline degradation into L-glutamate; L-glutamate from L-proline: step 2/2.</text>
</comment>
<dbReference type="Gene3D" id="3.40.605.10">
    <property type="entry name" value="Aldehyde Dehydrogenase, Chain A, domain 1"/>
    <property type="match status" value="1"/>
</dbReference>
<dbReference type="SUPFAM" id="SSF51730">
    <property type="entry name" value="FAD-linked oxidoreductase"/>
    <property type="match status" value="1"/>
</dbReference>
<dbReference type="InterPro" id="IPR025703">
    <property type="entry name" value="Bifunct_PutA"/>
</dbReference>
<dbReference type="InterPro" id="IPR002872">
    <property type="entry name" value="Proline_DH_dom"/>
</dbReference>
<dbReference type="Pfam" id="PF00171">
    <property type="entry name" value="Aldedh"/>
    <property type="match status" value="1"/>
</dbReference>
<name>A0A7J5B7Y1_9MICO</name>
<dbReference type="GO" id="GO:0009898">
    <property type="term" value="C:cytoplasmic side of plasma membrane"/>
    <property type="evidence" value="ECO:0007669"/>
    <property type="project" value="TreeGrafter"/>
</dbReference>
<dbReference type="Pfam" id="PF01619">
    <property type="entry name" value="Pro_dh"/>
    <property type="match status" value="1"/>
</dbReference>
<dbReference type="InterPro" id="IPR016163">
    <property type="entry name" value="Ald_DH_C"/>
</dbReference>
<dbReference type="PROSITE" id="PS00070">
    <property type="entry name" value="ALDEHYDE_DEHYDR_CYS"/>
    <property type="match status" value="1"/>
</dbReference>
<dbReference type="Gene3D" id="3.20.20.220">
    <property type="match status" value="1"/>
</dbReference>
<keyword evidence="3" id="KW-0560">Oxidoreductase</keyword>
<gene>
    <name evidence="10" type="ORF">F8O05_13225</name>
</gene>
<evidence type="ECO:0000256" key="1">
    <source>
        <dbReference type="ARBA" id="ARBA00004786"/>
    </source>
</evidence>
<evidence type="ECO:0000313" key="11">
    <source>
        <dbReference type="Proteomes" id="UP000433493"/>
    </source>
</evidence>
<dbReference type="GO" id="GO:0010133">
    <property type="term" value="P:L-proline catabolic process to L-glutamate"/>
    <property type="evidence" value="ECO:0007669"/>
    <property type="project" value="InterPro"/>
</dbReference>
<feature type="domain" description="Aldehyde dehydrogenase" evidence="8">
    <location>
        <begin position="548"/>
        <end position="955"/>
    </location>
</feature>
<evidence type="ECO:0000256" key="6">
    <source>
        <dbReference type="PIRSR" id="PIRSR000197-1"/>
    </source>
</evidence>
<sequence>MGNSAAATEELRRLAPATVALVREWLRESKSVPSDPASAQLAAALRDPNGLAFIVGFVDGVIRPEDAQVAARNLRRLSHNLPSFLPPLLSRAVQLGGKTAPTLPRIVVPIARRALRQLVGHLLIDASDRQLGAAIRRLRETGADLNLNLLGEAVLGSREADRRIEGTAALLRRNDVDYVSLKVSATMAPHQPWGIDAAVAEAAERLIPLYRIAARAPKPKFINLDMEEYRDLELTLAVFKRILDREEFLQLSAGIVLQAYLPDSFAAMIELQEWAAERVASGGAPIKVRVVKGANLPMEHVAAEIHGWPLATFGTKRETDTNYLEILNWALDPDRTRNVRIGVAGHNLFDIALAWSLAKERGVTDALEVEMLLGMAGAQAEVVRRHTGGLRLYTPIVHPEEFDVAIAYLVRRLEEGSSNDNFLSAVFDLASRESLFERERERFIASLDALTGEVPGPNRMQNRSLHSETGTGTGTGTGSGADAETVTGTEAGAASPEFTNTPDSDPSLLANQTWAEGIRQRASTSALGLATLQANMVVSRGELDRRIQTASDSTWREQTGAQRAETLHRAGENLNRRRAELMEIAAFECGKTLDQTDPEVSEAVDFAHFYAERARELDAVDGAEWQSAGPIAVIPPWNFPIAIPAGGMLAALAAGSPVIAKPAASAARTGAVVVEALWEAGVPKDALQYVQFDDRELATALVQHEGIQRVILTGGYDTAEAFKKLRPDLDLHAETSGKNAIIVTPSADYDLAVADVVNSAFGHAGQKCSAASLLILVGQAGRSRRLRNQLVDATMSLRLGLPTNASARMGPLTSPPGEKLLRGLTTLGPGENWVVRPRQLGEDARLWSPGIRAGVKRGSEFHRVEYFGPVLGVMRVETLEEAIEIVNEVDYGLTSGLHSLDRAEIAQWLGGVEAGNLYVNRGITGAIVARQPFGGWKKSTVGPTVKAGGEHYVASLANWRLGLAAAGTAPLEPRVRLLLQAAEELQMAKRERLVRAARSDELAWQEVFGLARDVQELAAERNVVRYFPDRAVIRLAEDQLVTRLLRVAAAGLRANADIEISSGEQLPDRVMKLFADLGIPVRIETDAHFRRIVPKLRGRLRFIGTETEYREIAREGVGCELAIWRNPVTEAGRLELLPFLREQAVSITAHRFGTPSRLTAGLLTDAPSRNNP</sequence>
<reference evidence="10 11" key="1">
    <citation type="submission" date="2019-09" db="EMBL/GenBank/DDBJ databases">
        <title>Phylogeny of genus Pseudoclavibacter and closely related genus.</title>
        <authorList>
            <person name="Li Y."/>
        </authorList>
    </citation>
    <scope>NUCLEOTIDE SEQUENCE [LARGE SCALE GENOMIC DNA]</scope>
    <source>
        <strain evidence="10 11">KCTC 13959</strain>
    </source>
</reference>
<dbReference type="InterPro" id="IPR016162">
    <property type="entry name" value="Ald_DH_N"/>
</dbReference>
<accession>A0A7J5B7Y1</accession>
<dbReference type="Gene3D" id="3.40.309.10">
    <property type="entry name" value="Aldehyde Dehydrogenase, Chain A, domain 2"/>
    <property type="match status" value="1"/>
</dbReference>
<dbReference type="PANTHER" id="PTHR42862:SF1">
    <property type="entry name" value="DELTA-1-PYRROLINE-5-CARBOXYLATE DEHYDROGENASE 2, ISOFORM A-RELATED"/>
    <property type="match status" value="1"/>
</dbReference>
<dbReference type="InterPro" id="IPR015590">
    <property type="entry name" value="Aldehyde_DH_dom"/>
</dbReference>
<comment type="catalytic activity">
    <reaction evidence="5">
        <text>L-glutamate 5-semialdehyde + NAD(+) + H2O = L-glutamate + NADH + 2 H(+)</text>
        <dbReference type="Rhea" id="RHEA:30235"/>
        <dbReference type="ChEBI" id="CHEBI:15377"/>
        <dbReference type="ChEBI" id="CHEBI:15378"/>
        <dbReference type="ChEBI" id="CHEBI:29985"/>
        <dbReference type="ChEBI" id="CHEBI:57540"/>
        <dbReference type="ChEBI" id="CHEBI:57945"/>
        <dbReference type="ChEBI" id="CHEBI:58066"/>
        <dbReference type="EC" id="1.2.1.88"/>
    </reaction>
</comment>
<dbReference type="SUPFAM" id="SSF53720">
    <property type="entry name" value="ALDH-like"/>
    <property type="match status" value="1"/>
</dbReference>
<dbReference type="InterPro" id="IPR050485">
    <property type="entry name" value="Proline_metab_enzyme"/>
</dbReference>
<dbReference type="PANTHER" id="PTHR42862">
    <property type="entry name" value="DELTA-1-PYRROLINE-5-CARBOXYLATE DEHYDROGENASE 1, ISOFORM A-RELATED"/>
    <property type="match status" value="1"/>
</dbReference>
<feature type="compositionally biased region" description="Polar residues" evidence="7">
    <location>
        <begin position="459"/>
        <end position="468"/>
    </location>
</feature>
<dbReference type="RefSeq" id="WP_158053224.1">
    <property type="nucleotide sequence ID" value="NZ_WBKB01000010.1"/>
</dbReference>
<dbReference type="GO" id="GO:0003700">
    <property type="term" value="F:DNA-binding transcription factor activity"/>
    <property type="evidence" value="ECO:0007669"/>
    <property type="project" value="InterPro"/>
</dbReference>
<dbReference type="AlphaFoldDB" id="A0A7J5B7Y1"/>
<comment type="caution">
    <text evidence="10">The sequence shown here is derived from an EMBL/GenBank/DDBJ whole genome shotgun (WGS) entry which is preliminary data.</text>
</comment>
<evidence type="ECO:0000256" key="4">
    <source>
        <dbReference type="ARBA" id="ARBA00023027"/>
    </source>
</evidence>
<dbReference type="InterPro" id="IPR016161">
    <property type="entry name" value="Ald_DH/histidinol_DH"/>
</dbReference>
<dbReference type="PIRSF" id="PIRSF000197">
    <property type="entry name" value="Bifunct_PutA"/>
    <property type="match status" value="1"/>
</dbReference>
<feature type="active site" evidence="6">
    <location>
        <position position="768"/>
    </location>
</feature>
<dbReference type="Proteomes" id="UP000433493">
    <property type="component" value="Unassembled WGS sequence"/>
</dbReference>
<protein>
    <recommendedName>
        <fullName evidence="2">L-glutamate gamma-semialdehyde dehydrogenase</fullName>
        <ecNumber evidence="2">1.2.1.88</ecNumber>
    </recommendedName>
</protein>
<feature type="active site" evidence="6">
    <location>
        <position position="734"/>
    </location>
</feature>
<dbReference type="EMBL" id="WBKB01000010">
    <property type="protein sequence ID" value="KAB1641187.1"/>
    <property type="molecule type" value="Genomic_DNA"/>
</dbReference>
<evidence type="ECO:0000256" key="7">
    <source>
        <dbReference type="SAM" id="MobiDB-lite"/>
    </source>
</evidence>
<dbReference type="GO" id="GO:0004657">
    <property type="term" value="F:proline dehydrogenase activity"/>
    <property type="evidence" value="ECO:0007669"/>
    <property type="project" value="InterPro"/>
</dbReference>
<feature type="region of interest" description="Disordered" evidence="7">
    <location>
        <begin position="454"/>
        <end position="485"/>
    </location>
</feature>
<dbReference type="InterPro" id="IPR029041">
    <property type="entry name" value="FAD-linked_oxidoreductase-like"/>
</dbReference>
<dbReference type="InterPro" id="IPR016160">
    <property type="entry name" value="Ald_DH_CS_CYS"/>
</dbReference>
<evidence type="ECO:0000256" key="5">
    <source>
        <dbReference type="ARBA" id="ARBA00048142"/>
    </source>
</evidence>
<dbReference type="EC" id="1.2.1.88" evidence="2"/>
<evidence type="ECO:0000256" key="3">
    <source>
        <dbReference type="ARBA" id="ARBA00023002"/>
    </source>
</evidence>
<dbReference type="GO" id="GO:0003842">
    <property type="term" value="F:L-glutamate gamma-semialdehyde dehydrogenase activity"/>
    <property type="evidence" value="ECO:0007669"/>
    <property type="project" value="UniProtKB-EC"/>
</dbReference>
<dbReference type="OrthoDB" id="9812625at2"/>
<keyword evidence="11" id="KW-1185">Reference proteome</keyword>
<evidence type="ECO:0000256" key="2">
    <source>
        <dbReference type="ARBA" id="ARBA00012884"/>
    </source>
</evidence>
<evidence type="ECO:0000313" key="10">
    <source>
        <dbReference type="EMBL" id="KAB1641187.1"/>
    </source>
</evidence>
<evidence type="ECO:0000259" key="9">
    <source>
        <dbReference type="Pfam" id="PF01619"/>
    </source>
</evidence>